<dbReference type="InterPro" id="IPR004161">
    <property type="entry name" value="EFTu-like_2"/>
</dbReference>
<evidence type="ECO:0000256" key="5">
    <source>
        <dbReference type="ARBA" id="ARBA00022540"/>
    </source>
</evidence>
<evidence type="ECO:0000313" key="15">
    <source>
        <dbReference type="EMBL" id="BAP58860.1"/>
    </source>
</evidence>
<keyword evidence="6 9" id="KW-0547">Nucleotide-binding</keyword>
<feature type="compositionally biased region" description="Basic residues" evidence="13">
    <location>
        <begin position="226"/>
        <end position="240"/>
    </location>
</feature>
<dbReference type="SUPFAM" id="SSF50447">
    <property type="entry name" value="Translation proteins"/>
    <property type="match status" value="2"/>
</dbReference>
<dbReference type="Pfam" id="PF00009">
    <property type="entry name" value="GTP_EFTU"/>
    <property type="match status" value="1"/>
</dbReference>
<dbReference type="HAMAP" id="MF_00100_B">
    <property type="entry name" value="IF_2_B"/>
    <property type="match status" value="1"/>
</dbReference>
<dbReference type="PROSITE" id="PS01176">
    <property type="entry name" value="IF2"/>
    <property type="match status" value="1"/>
</dbReference>
<dbReference type="Proteomes" id="UP000031627">
    <property type="component" value="Chromosome"/>
</dbReference>
<dbReference type="InterPro" id="IPR027417">
    <property type="entry name" value="P-loop_NTPase"/>
</dbReference>
<dbReference type="SUPFAM" id="SSF52540">
    <property type="entry name" value="P-loop containing nucleoside triphosphate hydrolases"/>
    <property type="match status" value="1"/>
</dbReference>
<dbReference type="InterPro" id="IPR000178">
    <property type="entry name" value="TF_IF2_bacterial-like"/>
</dbReference>
<dbReference type="FunFam" id="3.40.50.300:FF:000019">
    <property type="entry name" value="Translation initiation factor IF-2"/>
    <property type="match status" value="1"/>
</dbReference>
<proteinExistence type="inferred from homology"/>
<evidence type="ECO:0000256" key="11">
    <source>
        <dbReference type="RuleBase" id="RU000645"/>
    </source>
</evidence>
<dbReference type="InterPro" id="IPR009000">
    <property type="entry name" value="Transl_B-barrel_sf"/>
</dbReference>
<dbReference type="Pfam" id="PF08364">
    <property type="entry name" value="IF2_assoc"/>
    <property type="match status" value="1"/>
</dbReference>
<dbReference type="GO" id="GO:0003743">
    <property type="term" value="F:translation initiation factor activity"/>
    <property type="evidence" value="ECO:0007669"/>
    <property type="project" value="UniProtKB-UniRule"/>
</dbReference>
<evidence type="ECO:0000259" key="14">
    <source>
        <dbReference type="PROSITE" id="PS51722"/>
    </source>
</evidence>
<dbReference type="PANTHER" id="PTHR43381:SF5">
    <property type="entry name" value="TR-TYPE G DOMAIN-CONTAINING PROTEIN"/>
    <property type="match status" value="1"/>
</dbReference>
<dbReference type="CDD" id="cd01887">
    <property type="entry name" value="IF2_eIF5B"/>
    <property type="match status" value="1"/>
</dbReference>
<dbReference type="GO" id="GO:0003924">
    <property type="term" value="F:GTPase activity"/>
    <property type="evidence" value="ECO:0007669"/>
    <property type="project" value="UniProtKB-UniRule"/>
</dbReference>
<keyword evidence="4 9" id="KW-0963">Cytoplasm</keyword>
<dbReference type="SUPFAM" id="SSF46955">
    <property type="entry name" value="Putative DNA-binding domain"/>
    <property type="match status" value="1"/>
</dbReference>
<dbReference type="GO" id="GO:0097216">
    <property type="term" value="F:guanosine tetraphosphate binding"/>
    <property type="evidence" value="ECO:0007669"/>
    <property type="project" value="UniProtKB-ARBA"/>
</dbReference>
<sequence length="870" mass="98172">MIKTTIKSLAKEMQQSIEILIKYFSDLGIKKLKDDFITSKEKKKLFSYLNYEPCKLDLEKAILRRKTQKSTVNVLGSGGKTKSVRVEVIKKRTYLKEDKTVVEKKNILKQKINTVVENKLKKTEKEQIQKKNRHEKKRYPSKIEKIRLEIEAKKLKRKAEEETYRKLEENARRIAKEARIIAKEKPIDWNKDKSNSYEEIDYHLTTSKHARQAEDEIDQAIESGKGKSRNIKINKSKKNNKNFDSKKDREEIRAVNKIIRNNKNRKVLKSSALQQVFKKPIQIMNRNVVIGETINVADLANKMAIKSSQLIKAMMKSGIMITINQTLDKDTAQLIAEEMGHKVIIKKDNALEEAIMKDRDTIDIKEAEIRAPIVTIMGHVDHGKTSLLDYIRSTKIADKESGGITQHIGAYHVETSNGMITFLDTPGHSAFTNMRARGTQVTDIVVLVVSADDGVMPQTIEAIQHAKSANVPIIVAINKIDKKSADPERVKNELVKQNILPEEWGGDNIFVQVSAKTGKGVDDLLQAILLQAEIMELTAVKKGMAKGIVIESFLDKGKGPIATILVKEGTLKKGDIVLCNLEYGKIRAMRNELGIEIKKAGPSIPIEILGLSGVPLAGDEITVVRDEKKAKEVALYRQEKIRDLKLYRQPKSTSENLFLNIKKGEKSELNIVLKADVQGSLEAISESLMKLSNNEIKIKIVSSSVGGIRETDVNLAIASNAIIIGFNVRADYPARQIIEAESVDLRYYSVIYHLIDEIKSSMSGMLIPEYKQKIIGLAEVRSIFKSPKFNAIAGCMVTEGLVKRNHLLRVLRENIVIYEGELESLRRFKEDVNEVRSGTECGIGVKNYNDIRIGDIIEVFEMITIKRTIN</sequence>
<reference evidence="15 16" key="2">
    <citation type="journal article" date="2014" name="Curr. Biol.">
        <title>Symbiont-Supplemented Maternal Investment Underpinning Host's Ecological Adaptation.</title>
        <authorList>
            <person name="Kaiwa N."/>
            <person name="Hosokawa T."/>
            <person name="Nikoh N."/>
            <person name="Tanahashi M."/>
            <person name="Moriyama M."/>
            <person name="Meng X.Y."/>
            <person name="Maeda T."/>
            <person name="Yamaguchi K."/>
            <person name="Shigenobu S."/>
            <person name="Ito M."/>
            <person name="Fukatsu T."/>
        </authorList>
    </citation>
    <scope>NUCLEOTIDE SEQUENCE [LARGE SCALE GENOMIC DNA]</scope>
    <source>
        <strain evidence="15 16">UwTKB</strain>
    </source>
</reference>
<evidence type="ECO:0000256" key="13">
    <source>
        <dbReference type="SAM" id="MobiDB-lite"/>
    </source>
</evidence>
<dbReference type="HOGENOM" id="CLU_006301_6_3_6"/>
<dbReference type="Pfam" id="PF04760">
    <property type="entry name" value="IF2_N"/>
    <property type="match status" value="2"/>
</dbReference>
<dbReference type="GO" id="GO:0005525">
    <property type="term" value="F:GTP binding"/>
    <property type="evidence" value="ECO:0007669"/>
    <property type="project" value="UniProtKB-KW"/>
</dbReference>
<keyword evidence="7 9" id="KW-0648">Protein biosynthesis</keyword>
<name>A0A090ASJ9_9ENTR</name>
<protein>
    <recommendedName>
        <fullName evidence="3 9">Translation initiation factor IF-2</fullName>
    </recommendedName>
</protein>
<dbReference type="Gene3D" id="2.40.30.10">
    <property type="entry name" value="Translation factors"/>
    <property type="match status" value="2"/>
</dbReference>
<evidence type="ECO:0000256" key="8">
    <source>
        <dbReference type="ARBA" id="ARBA00023134"/>
    </source>
</evidence>
<dbReference type="Pfam" id="PF22042">
    <property type="entry name" value="EF-G_D2"/>
    <property type="match status" value="1"/>
</dbReference>
<dbReference type="OrthoDB" id="9811804at2"/>
<dbReference type="InterPro" id="IPR015760">
    <property type="entry name" value="TIF_IF2"/>
</dbReference>
<dbReference type="InterPro" id="IPR036925">
    <property type="entry name" value="TIF_IF2_dom3_sf"/>
</dbReference>
<evidence type="ECO:0000256" key="2">
    <source>
        <dbReference type="ARBA" id="ARBA00007733"/>
    </source>
</evidence>
<gene>
    <name evidence="9 15" type="primary">infB</name>
    <name evidence="15" type="ORF">TGUWTKB_6400</name>
</gene>
<dbReference type="FunFam" id="3.40.50.10050:FF:000001">
    <property type="entry name" value="Translation initiation factor IF-2"/>
    <property type="match status" value="1"/>
</dbReference>
<dbReference type="InterPro" id="IPR023115">
    <property type="entry name" value="TIF_IF2_dom3"/>
</dbReference>
<dbReference type="GO" id="GO:0005829">
    <property type="term" value="C:cytosol"/>
    <property type="evidence" value="ECO:0007669"/>
    <property type="project" value="TreeGrafter"/>
</dbReference>
<dbReference type="CDD" id="cd03692">
    <property type="entry name" value="mtIF2_IVc"/>
    <property type="match status" value="1"/>
</dbReference>
<dbReference type="RefSeq" id="WP_041063453.1">
    <property type="nucleotide sequence ID" value="NZ_AP014521.1"/>
</dbReference>
<keyword evidence="5 9" id="KW-0396">Initiation factor</keyword>
<dbReference type="InterPro" id="IPR009061">
    <property type="entry name" value="DNA-bd_dom_put_sf"/>
</dbReference>
<dbReference type="Pfam" id="PF03144">
    <property type="entry name" value="GTP_EFTU_D2"/>
    <property type="match status" value="1"/>
</dbReference>
<evidence type="ECO:0000256" key="1">
    <source>
        <dbReference type="ARBA" id="ARBA00004496"/>
    </source>
</evidence>
<dbReference type="KEGG" id="sbw:TGUWTKB_6400"/>
<dbReference type="PANTHER" id="PTHR43381">
    <property type="entry name" value="TRANSLATION INITIATION FACTOR IF-2-RELATED"/>
    <property type="match status" value="1"/>
</dbReference>
<dbReference type="InterPro" id="IPR044145">
    <property type="entry name" value="IF2_II"/>
</dbReference>
<evidence type="ECO:0000256" key="7">
    <source>
        <dbReference type="ARBA" id="ARBA00022917"/>
    </source>
</evidence>
<dbReference type="STRING" id="1410383.TGUWTKB_6400"/>
<evidence type="ECO:0000256" key="3">
    <source>
        <dbReference type="ARBA" id="ARBA00020675"/>
    </source>
</evidence>
<dbReference type="PROSITE" id="PS51722">
    <property type="entry name" value="G_TR_2"/>
    <property type="match status" value="1"/>
</dbReference>
<keyword evidence="12" id="KW-0175">Coiled coil</keyword>
<dbReference type="CDD" id="cd03702">
    <property type="entry name" value="IF2_mtIF2_II"/>
    <property type="match status" value="1"/>
</dbReference>
<dbReference type="NCBIfam" id="TIGR00487">
    <property type="entry name" value="IF-2"/>
    <property type="match status" value="1"/>
</dbReference>
<dbReference type="AlphaFoldDB" id="A0A090ASJ9"/>
<reference evidence="16" key="1">
    <citation type="submission" date="2013-11" db="EMBL/GenBank/DDBJ databases">
        <title>Symbiont-containing voluminous jelly as an extraordinary maternal gift for overwintering insect nymphs.</title>
        <authorList>
            <person name="Kaiwa N."/>
            <person name="Hosokawa T."/>
            <person name="Nikoh N."/>
            <person name="Meng X.Y."/>
            <person name="Tanahashi M."/>
            <person name="Moriyama M."/>
            <person name="Maeda T."/>
            <person name="Yamaguchi K."/>
            <person name="Shigenobu S."/>
            <person name="Ito M."/>
            <person name="Fukatsu T."/>
        </authorList>
    </citation>
    <scope>NUCLEOTIDE SEQUENCE [LARGE SCALE GENOMIC DNA]</scope>
    <source>
        <strain evidence="16">UwTKB</strain>
    </source>
</reference>
<dbReference type="FunFam" id="2.40.30.10:FF:000007">
    <property type="entry name" value="Translation initiation factor IF-2"/>
    <property type="match status" value="1"/>
</dbReference>
<feature type="region of interest" description="Disordered" evidence="13">
    <location>
        <begin position="220"/>
        <end position="248"/>
    </location>
</feature>
<accession>A0A090ASJ9</accession>
<comment type="similarity">
    <text evidence="2 9 10">Belongs to the TRAFAC class translation factor GTPase superfamily. Classic translation factor GTPase family. IF-2 subfamily.</text>
</comment>
<dbReference type="FunFam" id="2.40.30.10:FF:000008">
    <property type="entry name" value="Translation initiation factor IF-2"/>
    <property type="match status" value="1"/>
</dbReference>
<feature type="binding site" evidence="9">
    <location>
        <begin position="378"/>
        <end position="385"/>
    </location>
    <ligand>
        <name>GTP</name>
        <dbReference type="ChEBI" id="CHEBI:37565"/>
    </ligand>
</feature>
<feature type="binding site" evidence="9">
    <location>
        <begin position="478"/>
        <end position="481"/>
    </location>
    <ligand>
        <name>GTP</name>
        <dbReference type="ChEBI" id="CHEBI:37565"/>
    </ligand>
</feature>
<feature type="binding site" evidence="9">
    <location>
        <begin position="424"/>
        <end position="428"/>
    </location>
    <ligand>
        <name>GTP</name>
        <dbReference type="ChEBI" id="CHEBI:37565"/>
    </ligand>
</feature>
<keyword evidence="8 9" id="KW-0342">GTP-binding</keyword>
<comment type="subcellular location">
    <subcellularLocation>
        <location evidence="1 9 11">Cytoplasm</location>
    </subcellularLocation>
</comment>
<evidence type="ECO:0000256" key="10">
    <source>
        <dbReference type="RuleBase" id="RU000644"/>
    </source>
</evidence>
<comment type="function">
    <text evidence="9 10">One of the essential components for the initiation of protein synthesis. Protects formylmethionyl-tRNA from spontaneous hydrolysis and promotes its binding to the 30S ribosomal subunits. Also involved in the hydrolysis of GTP during the formation of the 70S ribosomal complex.</text>
</comment>
<dbReference type="Gene3D" id="3.40.50.300">
    <property type="entry name" value="P-loop containing nucleotide triphosphate hydrolases"/>
    <property type="match status" value="1"/>
</dbReference>
<dbReference type="SUPFAM" id="SSF52156">
    <property type="entry name" value="Initiation factor IF2/eIF5b, domain 3"/>
    <property type="match status" value="1"/>
</dbReference>
<feature type="domain" description="Tr-type G" evidence="14">
    <location>
        <begin position="369"/>
        <end position="538"/>
    </location>
</feature>
<organism evidence="15 16">
    <name type="scientific">Candidatus Tachikawaea gelatinosa</name>
    <dbReference type="NCBI Taxonomy" id="1410383"/>
    <lineage>
        <taxon>Bacteria</taxon>
        <taxon>Pseudomonadati</taxon>
        <taxon>Pseudomonadota</taxon>
        <taxon>Gammaproteobacteria</taxon>
        <taxon>Enterobacterales</taxon>
        <taxon>Enterobacteriaceae</taxon>
        <taxon>Candidatus Tachikawaea</taxon>
    </lineage>
</organism>
<evidence type="ECO:0000256" key="6">
    <source>
        <dbReference type="ARBA" id="ARBA00022741"/>
    </source>
</evidence>
<evidence type="ECO:0000313" key="16">
    <source>
        <dbReference type="Proteomes" id="UP000031627"/>
    </source>
</evidence>
<dbReference type="Gene3D" id="3.40.50.10050">
    <property type="entry name" value="Translation initiation factor IF- 2, domain 3"/>
    <property type="match status" value="1"/>
</dbReference>
<dbReference type="InterPro" id="IPR006847">
    <property type="entry name" value="IF2_N"/>
</dbReference>
<feature type="coiled-coil region" evidence="12">
    <location>
        <begin position="143"/>
        <end position="184"/>
    </location>
</feature>
<evidence type="ECO:0000256" key="4">
    <source>
        <dbReference type="ARBA" id="ARBA00022490"/>
    </source>
</evidence>
<dbReference type="InterPro" id="IPR005225">
    <property type="entry name" value="Small_GTP-bd"/>
</dbReference>
<evidence type="ECO:0000256" key="12">
    <source>
        <dbReference type="SAM" id="Coils"/>
    </source>
</evidence>
<dbReference type="EMBL" id="AP014521">
    <property type="protein sequence ID" value="BAP58860.1"/>
    <property type="molecule type" value="Genomic_DNA"/>
</dbReference>
<evidence type="ECO:0000256" key="9">
    <source>
        <dbReference type="HAMAP-Rule" id="MF_00100"/>
    </source>
</evidence>
<dbReference type="NCBIfam" id="TIGR00231">
    <property type="entry name" value="small_GTP"/>
    <property type="match status" value="1"/>
</dbReference>
<dbReference type="InterPro" id="IPR053905">
    <property type="entry name" value="EF-G-like_DII"/>
</dbReference>
<dbReference type="InterPro" id="IPR013575">
    <property type="entry name" value="IF2_assoc_dom_bac"/>
</dbReference>
<dbReference type="Pfam" id="PF11987">
    <property type="entry name" value="IF-2"/>
    <property type="match status" value="1"/>
</dbReference>
<dbReference type="InterPro" id="IPR000795">
    <property type="entry name" value="T_Tr_GTP-bd_dom"/>
</dbReference>
<keyword evidence="16" id="KW-1185">Reference proteome</keyword>
<feature type="region of interest" description="G-domain" evidence="9">
    <location>
        <begin position="372"/>
        <end position="520"/>
    </location>
</feature>
<dbReference type="Gene3D" id="3.30.56.50">
    <property type="entry name" value="Putative DNA-binding domain, N-terminal subdomain of bacterial translation initiation factor IF2"/>
    <property type="match status" value="1"/>
</dbReference>